<keyword evidence="5 9" id="KW-0479">Metal-binding</keyword>
<dbReference type="InterPro" id="IPR036909">
    <property type="entry name" value="Cyt_c-like_dom_sf"/>
</dbReference>
<comment type="subcellular location">
    <subcellularLocation>
        <location evidence="1">Membrane</location>
    </subcellularLocation>
</comment>
<evidence type="ECO:0000256" key="10">
    <source>
        <dbReference type="SAM" id="Phobius"/>
    </source>
</evidence>
<organism evidence="13 14">
    <name type="scientific">Thioclava litoralis</name>
    <dbReference type="NCBI Taxonomy" id="3076557"/>
    <lineage>
        <taxon>Bacteria</taxon>
        <taxon>Pseudomonadati</taxon>
        <taxon>Pseudomonadota</taxon>
        <taxon>Alphaproteobacteria</taxon>
        <taxon>Rhodobacterales</taxon>
        <taxon>Paracoccaceae</taxon>
        <taxon>Thioclava</taxon>
    </lineage>
</organism>
<reference evidence="13 14" key="1">
    <citation type="submission" date="2023-09" db="EMBL/GenBank/DDBJ databases">
        <title>Thioclava shenzhenensis sp. nov., a multidrug resistant bacteria-antagonizing species isolated from coastal seawater.</title>
        <authorList>
            <person name="Long M."/>
        </authorList>
    </citation>
    <scope>NUCLEOTIDE SEQUENCE [LARGE SCALE GENOMIC DNA]</scope>
    <source>
        <strain evidence="13 14">FTW29</strain>
    </source>
</reference>
<dbReference type="InterPro" id="IPR002326">
    <property type="entry name" value="Cyt_c1"/>
</dbReference>
<evidence type="ECO:0000256" key="1">
    <source>
        <dbReference type="ARBA" id="ARBA00004370"/>
    </source>
</evidence>
<evidence type="ECO:0000256" key="9">
    <source>
        <dbReference type="PROSITE-ProRule" id="PRU00433"/>
    </source>
</evidence>
<protein>
    <recommendedName>
        <fullName evidence="2">Cytochrome c1</fullName>
    </recommendedName>
</protein>
<dbReference type="Proteomes" id="UP001623290">
    <property type="component" value="Chromosome"/>
</dbReference>
<evidence type="ECO:0000256" key="5">
    <source>
        <dbReference type="ARBA" id="ARBA00022723"/>
    </source>
</evidence>
<evidence type="ECO:0000256" key="11">
    <source>
        <dbReference type="SAM" id="SignalP"/>
    </source>
</evidence>
<evidence type="ECO:0000313" key="14">
    <source>
        <dbReference type="Proteomes" id="UP001623290"/>
    </source>
</evidence>
<feature type="chain" id="PRO_5046409560" description="Cytochrome c1" evidence="11">
    <location>
        <begin position="22"/>
        <end position="269"/>
    </location>
</feature>
<keyword evidence="14" id="KW-1185">Reference proteome</keyword>
<evidence type="ECO:0000256" key="8">
    <source>
        <dbReference type="ARBA" id="ARBA00023136"/>
    </source>
</evidence>
<feature type="domain" description="Cytochrome c" evidence="12">
    <location>
        <begin position="44"/>
        <end position="163"/>
    </location>
</feature>
<proteinExistence type="predicted"/>
<feature type="transmembrane region" description="Helical" evidence="10">
    <location>
        <begin position="228"/>
        <end position="245"/>
    </location>
</feature>
<dbReference type="Pfam" id="PF02167">
    <property type="entry name" value="Cytochrom_C1"/>
    <property type="match status" value="1"/>
</dbReference>
<evidence type="ECO:0000256" key="7">
    <source>
        <dbReference type="ARBA" id="ARBA00023004"/>
    </source>
</evidence>
<keyword evidence="6 10" id="KW-1133">Transmembrane helix</keyword>
<dbReference type="PANTHER" id="PTHR10266">
    <property type="entry name" value="CYTOCHROME C1"/>
    <property type="match status" value="1"/>
</dbReference>
<dbReference type="SUPFAM" id="SSF46626">
    <property type="entry name" value="Cytochrome c"/>
    <property type="match status" value="1"/>
</dbReference>
<dbReference type="Gene3D" id="1.10.760.10">
    <property type="entry name" value="Cytochrome c-like domain"/>
    <property type="match status" value="1"/>
</dbReference>
<dbReference type="Gene3D" id="1.20.5.100">
    <property type="entry name" value="Cytochrome c1, transmembrane anchor, C-terminal"/>
    <property type="match status" value="1"/>
</dbReference>
<keyword evidence="8 10" id="KW-0472">Membrane</keyword>
<evidence type="ECO:0000256" key="3">
    <source>
        <dbReference type="ARBA" id="ARBA00022617"/>
    </source>
</evidence>
<evidence type="ECO:0000256" key="4">
    <source>
        <dbReference type="ARBA" id="ARBA00022692"/>
    </source>
</evidence>
<keyword evidence="11" id="KW-0732">Signal</keyword>
<gene>
    <name evidence="13" type="ORF">RPE78_04215</name>
</gene>
<dbReference type="PRINTS" id="PR00603">
    <property type="entry name" value="CYTOCHROMEC1"/>
</dbReference>
<evidence type="ECO:0000313" key="13">
    <source>
        <dbReference type="EMBL" id="WRY34503.1"/>
    </source>
</evidence>
<evidence type="ECO:0000256" key="6">
    <source>
        <dbReference type="ARBA" id="ARBA00022989"/>
    </source>
</evidence>
<evidence type="ECO:0000259" key="12">
    <source>
        <dbReference type="PROSITE" id="PS51007"/>
    </source>
</evidence>
<sequence>MKTLLISAIAALGLSFGAANANEGGHVTDIAFSFEGPFGKYDQQQLRRGFQVYREVCSACHGLKYVALRTLSDKDGLGMNPDWVRAYAAEMSIYDPELDDERPRKETDHFPTVVDAGAPDLSLIAKSRAGFHGPYGTGIAQFVQGMGGPEYIYSLLTSYTGEETETAGNVLYENHVFSTGYLQMPPPLSDDLIEYEDGTPATTQQMAKDVAAFLMWAAEPKLVDRKEWGFVAVLLLSLLTVLLYLTNKRLWAPFKDRFRHDDYKENIPD</sequence>
<name>A0ABZ1E0C3_9RHOB</name>
<dbReference type="RefSeq" id="WP_339108252.1">
    <property type="nucleotide sequence ID" value="NZ_CP135443.1"/>
</dbReference>
<keyword evidence="4 10" id="KW-0812">Transmembrane</keyword>
<dbReference type="EMBL" id="CP135443">
    <property type="protein sequence ID" value="WRY34503.1"/>
    <property type="molecule type" value="Genomic_DNA"/>
</dbReference>
<keyword evidence="7 9" id="KW-0408">Iron</keyword>
<dbReference type="PROSITE" id="PS51007">
    <property type="entry name" value="CYTC"/>
    <property type="match status" value="1"/>
</dbReference>
<accession>A0ABZ1E0C3</accession>
<feature type="signal peptide" evidence="11">
    <location>
        <begin position="1"/>
        <end position="21"/>
    </location>
</feature>
<dbReference type="InterPro" id="IPR009056">
    <property type="entry name" value="Cyt_c-like_dom"/>
</dbReference>
<keyword evidence="3 9" id="KW-0349">Heme</keyword>
<dbReference type="PANTHER" id="PTHR10266:SF3">
    <property type="entry name" value="CYTOCHROME C1, HEME PROTEIN, MITOCHONDRIAL"/>
    <property type="match status" value="1"/>
</dbReference>
<evidence type="ECO:0000256" key="2">
    <source>
        <dbReference type="ARBA" id="ARBA00016165"/>
    </source>
</evidence>